<name>A0A8H6YYJ8_9AGAR</name>
<comment type="caution">
    <text evidence="4">The sequence shown here is derived from an EMBL/GenBank/DDBJ whole genome shotgun (WGS) entry which is preliminary data.</text>
</comment>
<feature type="transmembrane region" description="Helical" evidence="2">
    <location>
        <begin position="202"/>
        <end position="223"/>
    </location>
</feature>
<protein>
    <submittedName>
        <fullName evidence="4">Uncharacterized protein</fullName>
    </submittedName>
</protein>
<evidence type="ECO:0000313" key="5">
    <source>
        <dbReference type="Proteomes" id="UP000620124"/>
    </source>
</evidence>
<keyword evidence="2" id="KW-0472">Membrane</keyword>
<keyword evidence="5" id="KW-1185">Reference proteome</keyword>
<organism evidence="4 5">
    <name type="scientific">Mycena venus</name>
    <dbReference type="NCBI Taxonomy" id="2733690"/>
    <lineage>
        <taxon>Eukaryota</taxon>
        <taxon>Fungi</taxon>
        <taxon>Dikarya</taxon>
        <taxon>Basidiomycota</taxon>
        <taxon>Agaricomycotina</taxon>
        <taxon>Agaricomycetes</taxon>
        <taxon>Agaricomycetidae</taxon>
        <taxon>Agaricales</taxon>
        <taxon>Marasmiineae</taxon>
        <taxon>Mycenaceae</taxon>
        <taxon>Mycena</taxon>
    </lineage>
</organism>
<feature type="region of interest" description="Disordered" evidence="1">
    <location>
        <begin position="171"/>
        <end position="195"/>
    </location>
</feature>
<accession>A0A8H6YYJ8</accession>
<evidence type="ECO:0000256" key="2">
    <source>
        <dbReference type="SAM" id="Phobius"/>
    </source>
</evidence>
<evidence type="ECO:0000256" key="1">
    <source>
        <dbReference type="SAM" id="MobiDB-lite"/>
    </source>
</evidence>
<sequence>MVPARGIAIHTLLVLHGGWQAYAAVTNRTIDDTDTKFWSFFGPWSAITPSTPCSTCRATPDPEQAHNRTWHDGFGQSGAFTFQGSAVYIYGIDFPDSANMTFNISNSPHTSFHYYTGNNYVYNSLFFSSSGLDPTTTHNVTWLFTQPSGGGKISGLLDYALVTVDQEDNISSSSAVGSPSILPSSTSTSSPNPIKQKSKSSLIVASVVGVIGGLALLSAAFIYQSRRQSKARSKGYAIEPYRPHSPSNSAQPFLWGTNSYPVYPGEGYMSSDVSPLPVSSGMISSLPITPSAKGTRGMAQDPHRSASAHARDLRLEERLRNLEELVALQPPAYH</sequence>
<dbReference type="AlphaFoldDB" id="A0A8H6YYJ8"/>
<reference evidence="4" key="1">
    <citation type="submission" date="2020-05" db="EMBL/GenBank/DDBJ databases">
        <title>Mycena genomes resolve the evolution of fungal bioluminescence.</title>
        <authorList>
            <person name="Tsai I.J."/>
        </authorList>
    </citation>
    <scope>NUCLEOTIDE SEQUENCE</scope>
    <source>
        <strain evidence="4">CCC161011</strain>
    </source>
</reference>
<proteinExistence type="predicted"/>
<feature type="chain" id="PRO_5034300636" evidence="3">
    <location>
        <begin position="24"/>
        <end position="334"/>
    </location>
</feature>
<keyword evidence="2" id="KW-0812">Transmembrane</keyword>
<evidence type="ECO:0000313" key="4">
    <source>
        <dbReference type="EMBL" id="KAF7369423.1"/>
    </source>
</evidence>
<keyword evidence="3" id="KW-0732">Signal</keyword>
<evidence type="ECO:0000256" key="3">
    <source>
        <dbReference type="SAM" id="SignalP"/>
    </source>
</evidence>
<dbReference type="Gene3D" id="2.60.120.260">
    <property type="entry name" value="Galactose-binding domain-like"/>
    <property type="match status" value="1"/>
</dbReference>
<dbReference type="OrthoDB" id="3045159at2759"/>
<feature type="compositionally biased region" description="Low complexity" evidence="1">
    <location>
        <begin position="171"/>
        <end position="194"/>
    </location>
</feature>
<dbReference type="EMBL" id="JACAZI010000002">
    <property type="protein sequence ID" value="KAF7369423.1"/>
    <property type="molecule type" value="Genomic_DNA"/>
</dbReference>
<gene>
    <name evidence="4" type="ORF">MVEN_00271600</name>
</gene>
<feature type="signal peptide" evidence="3">
    <location>
        <begin position="1"/>
        <end position="23"/>
    </location>
</feature>
<dbReference type="CDD" id="cd12087">
    <property type="entry name" value="TM_EGFR-like"/>
    <property type="match status" value="1"/>
</dbReference>
<keyword evidence="2" id="KW-1133">Transmembrane helix</keyword>
<dbReference type="Proteomes" id="UP000620124">
    <property type="component" value="Unassembled WGS sequence"/>
</dbReference>